<evidence type="ECO:0000256" key="4">
    <source>
        <dbReference type="ARBA" id="ARBA00022737"/>
    </source>
</evidence>
<dbReference type="AlphaFoldDB" id="A0A9K3L3M8"/>
<organism evidence="10 11">
    <name type="scientific">Nitzschia inconspicua</name>
    <dbReference type="NCBI Taxonomy" id="303405"/>
    <lineage>
        <taxon>Eukaryota</taxon>
        <taxon>Sar</taxon>
        <taxon>Stramenopiles</taxon>
        <taxon>Ochrophyta</taxon>
        <taxon>Bacillariophyta</taxon>
        <taxon>Bacillariophyceae</taxon>
        <taxon>Bacillariophycidae</taxon>
        <taxon>Bacillariales</taxon>
        <taxon>Bacillariaceae</taxon>
        <taxon>Nitzschia</taxon>
    </lineage>
</organism>
<proteinExistence type="inferred from homology"/>
<feature type="transmembrane region" description="Helical" evidence="9">
    <location>
        <begin position="221"/>
        <end position="245"/>
    </location>
</feature>
<evidence type="ECO:0000256" key="9">
    <source>
        <dbReference type="SAM" id="Phobius"/>
    </source>
</evidence>
<feature type="transmembrane region" description="Helical" evidence="9">
    <location>
        <begin position="112"/>
        <end position="129"/>
    </location>
</feature>
<reference evidence="10" key="2">
    <citation type="submission" date="2021-04" db="EMBL/GenBank/DDBJ databases">
        <authorList>
            <person name="Podell S."/>
        </authorList>
    </citation>
    <scope>NUCLEOTIDE SEQUENCE</scope>
    <source>
        <strain evidence="10">Hildebrandi</strain>
    </source>
</reference>
<dbReference type="Proteomes" id="UP000693970">
    <property type="component" value="Unassembled WGS sequence"/>
</dbReference>
<keyword evidence="6 8" id="KW-0472">Membrane</keyword>
<evidence type="ECO:0000313" key="10">
    <source>
        <dbReference type="EMBL" id="KAG7354156.1"/>
    </source>
</evidence>
<dbReference type="PANTHER" id="PTHR12226">
    <property type="entry name" value="MANNOSE-P-DOLICHOL UTILIZATION DEFECT 1 LEC35 -RELATED"/>
    <property type="match status" value="1"/>
</dbReference>
<comment type="caution">
    <text evidence="10">The sequence shown here is derived from an EMBL/GenBank/DDBJ whole genome shotgun (WGS) entry which is preliminary data.</text>
</comment>
<comment type="subcellular location">
    <subcellularLocation>
        <location evidence="1 8">Membrane</location>
        <topology evidence="1 8">Multi-pass membrane protein</topology>
    </subcellularLocation>
</comment>
<keyword evidence="3 8" id="KW-0812">Transmembrane</keyword>
<evidence type="ECO:0000256" key="8">
    <source>
        <dbReference type="PIRNR" id="PIRNR023381"/>
    </source>
</evidence>
<reference evidence="10" key="1">
    <citation type="journal article" date="2021" name="Sci. Rep.">
        <title>Diploid genomic architecture of Nitzschia inconspicua, an elite biomass production diatom.</title>
        <authorList>
            <person name="Oliver A."/>
            <person name="Podell S."/>
            <person name="Pinowska A."/>
            <person name="Traller J.C."/>
            <person name="Smith S.R."/>
            <person name="McClure R."/>
            <person name="Beliaev A."/>
            <person name="Bohutskyi P."/>
            <person name="Hill E.A."/>
            <person name="Rabines A."/>
            <person name="Zheng H."/>
            <person name="Allen L.Z."/>
            <person name="Kuo A."/>
            <person name="Grigoriev I.V."/>
            <person name="Allen A.E."/>
            <person name="Hazlebeck D."/>
            <person name="Allen E.E."/>
        </authorList>
    </citation>
    <scope>NUCLEOTIDE SEQUENCE</scope>
    <source>
        <strain evidence="10">Hildebrandi</strain>
    </source>
</reference>
<dbReference type="InterPro" id="IPR016817">
    <property type="entry name" value="MannP-dilichol_defect-1"/>
</dbReference>
<evidence type="ECO:0000256" key="3">
    <source>
        <dbReference type="ARBA" id="ARBA00022692"/>
    </source>
</evidence>
<sequence length="264" mass="29534">MVTLQDLPFVSAIAKWIWGGAQNEKVSPDICISQFPFFHIECFKQLLSKCLGLAIIGGSMLNKLPIMINMWGSQSASGISRNSLYGEAVVYANGSLYGYLLQYPFSSYGENVSLLCQNIVLIGMAWGFSKKTPTPISIQEQLLVVTGFVVYILAVLSYMPENYRYMLMSSTWPVMLYARGTQVWETFRVQHTGNLSIVTTSMNLVGSLIRILTTIQETGDLVVLGGYLLSGGLSFIMFVQYWMYLENSKKIANEMKQEAKKKEA</sequence>
<evidence type="ECO:0000256" key="1">
    <source>
        <dbReference type="ARBA" id="ARBA00004141"/>
    </source>
</evidence>
<feature type="transmembrane region" description="Helical" evidence="9">
    <location>
        <begin position="141"/>
        <end position="159"/>
    </location>
</feature>
<evidence type="ECO:0000256" key="5">
    <source>
        <dbReference type="ARBA" id="ARBA00022989"/>
    </source>
</evidence>
<gene>
    <name evidence="10" type="ORF">IV203_003512</name>
</gene>
<dbReference type="Pfam" id="PF04193">
    <property type="entry name" value="PQ-loop"/>
    <property type="match status" value="1"/>
</dbReference>
<keyword evidence="5 8" id="KW-1133">Transmembrane helix</keyword>
<dbReference type="PANTHER" id="PTHR12226:SF2">
    <property type="entry name" value="MANNOSE-P-DOLICHOL UTILIZATION DEFECT 1 PROTEIN"/>
    <property type="match status" value="1"/>
</dbReference>
<dbReference type="OrthoDB" id="271506at2759"/>
<accession>A0A9K3L3M8</accession>
<evidence type="ECO:0000256" key="2">
    <source>
        <dbReference type="ARBA" id="ARBA00022448"/>
    </source>
</evidence>
<evidence type="ECO:0000313" key="11">
    <source>
        <dbReference type="Proteomes" id="UP000693970"/>
    </source>
</evidence>
<comment type="similarity">
    <text evidence="7">Belongs to the MPDU1 (TC 2.A.43.3) family.</text>
</comment>
<keyword evidence="2" id="KW-0813">Transport</keyword>
<keyword evidence="4" id="KW-0677">Repeat</keyword>
<dbReference type="InterPro" id="IPR006603">
    <property type="entry name" value="PQ-loop_rpt"/>
</dbReference>
<dbReference type="GO" id="GO:0016020">
    <property type="term" value="C:membrane"/>
    <property type="evidence" value="ECO:0007669"/>
    <property type="project" value="UniProtKB-SubCell"/>
</dbReference>
<protein>
    <recommendedName>
        <fullName evidence="8">Solute carrier family 66 member 3</fullName>
    </recommendedName>
</protein>
<dbReference type="EMBL" id="JAGRRH010000016">
    <property type="protein sequence ID" value="KAG7354156.1"/>
    <property type="molecule type" value="Genomic_DNA"/>
</dbReference>
<name>A0A9K3L3M8_9STRA</name>
<evidence type="ECO:0000256" key="6">
    <source>
        <dbReference type="ARBA" id="ARBA00023136"/>
    </source>
</evidence>
<evidence type="ECO:0000256" key="7">
    <source>
        <dbReference type="ARBA" id="ARBA00038475"/>
    </source>
</evidence>
<dbReference type="PIRSF" id="PIRSF023381">
    <property type="entry name" value="MannP-dilichol_defect-1p"/>
    <property type="match status" value="1"/>
</dbReference>
<keyword evidence="11" id="KW-1185">Reference proteome</keyword>